<dbReference type="GO" id="GO:0005275">
    <property type="term" value="F:amine transmembrane transporter activity"/>
    <property type="evidence" value="ECO:0007669"/>
    <property type="project" value="TreeGrafter"/>
</dbReference>
<feature type="compositionally biased region" description="Polar residues" evidence="5">
    <location>
        <begin position="1"/>
        <end position="20"/>
    </location>
</feature>
<feature type="transmembrane region" description="Helical" evidence="6">
    <location>
        <begin position="320"/>
        <end position="342"/>
    </location>
</feature>
<feature type="transmembrane region" description="Helical" evidence="6">
    <location>
        <begin position="145"/>
        <end position="167"/>
    </location>
</feature>
<name>A0AAE0H897_9PEZI</name>
<dbReference type="AlphaFoldDB" id="A0AAE0H897"/>
<reference evidence="8" key="2">
    <citation type="submission" date="2023-06" db="EMBL/GenBank/DDBJ databases">
        <authorList>
            <consortium name="Lawrence Berkeley National Laboratory"/>
            <person name="Haridas S."/>
            <person name="Hensen N."/>
            <person name="Bonometti L."/>
            <person name="Westerberg I."/>
            <person name="Brannstrom I.O."/>
            <person name="Guillou S."/>
            <person name="Cros-Aarteil S."/>
            <person name="Calhoun S."/>
            <person name="Kuo A."/>
            <person name="Mondo S."/>
            <person name="Pangilinan J."/>
            <person name="Riley R."/>
            <person name="Labutti K."/>
            <person name="Andreopoulos B."/>
            <person name="Lipzen A."/>
            <person name="Chen C."/>
            <person name="Yanf M."/>
            <person name="Daum C."/>
            <person name="Ng V."/>
            <person name="Clum A."/>
            <person name="Steindorff A."/>
            <person name="Ohm R."/>
            <person name="Martin F."/>
            <person name="Silar P."/>
            <person name="Natvig D."/>
            <person name="Lalanne C."/>
            <person name="Gautier V."/>
            <person name="Ament-Velasquez S.L."/>
            <person name="Kruys A."/>
            <person name="Hutchinson M.I."/>
            <person name="Powell A.J."/>
            <person name="Barry K."/>
            <person name="Miller A.N."/>
            <person name="Grigoriev I.V."/>
            <person name="Debuchy R."/>
            <person name="Gladieux P."/>
            <person name="Thoren M.H."/>
            <person name="Johannesson H."/>
        </authorList>
    </citation>
    <scope>NUCLEOTIDE SEQUENCE</scope>
    <source>
        <strain evidence="8">CBS 168.71</strain>
    </source>
</reference>
<feature type="region of interest" description="Disordered" evidence="5">
    <location>
        <begin position="483"/>
        <end position="508"/>
    </location>
</feature>
<feature type="transmembrane region" description="Helical" evidence="6">
    <location>
        <begin position="457"/>
        <end position="478"/>
    </location>
</feature>
<dbReference type="InterPro" id="IPR020846">
    <property type="entry name" value="MFS_dom"/>
</dbReference>
<feature type="domain" description="Major facilitator superfamily (MFS) profile" evidence="7">
    <location>
        <begin position="53"/>
        <end position="482"/>
    </location>
</feature>
<dbReference type="GeneID" id="87844703"/>
<dbReference type="GO" id="GO:0005886">
    <property type="term" value="C:plasma membrane"/>
    <property type="evidence" value="ECO:0007669"/>
    <property type="project" value="TreeGrafter"/>
</dbReference>
<dbReference type="EMBL" id="JAUEPN010000008">
    <property type="protein sequence ID" value="KAK3291775.1"/>
    <property type="molecule type" value="Genomic_DNA"/>
</dbReference>
<sequence length="508" mass="53780">MHSFLQSTSVSVPRSTSMAASSKGPPPRQRKLYARVPGAEPYSGFSPARRRFIIGIASAAGFLGPLAGGIYLPALPVLEKEFGVSNAAINATVSVFMAVCAFAGLFWSSFADWKGRRPLYIIALFVYIVSNVLMAALPANFGALLFLRMVQAFGCSSVMSLGAGTVADVTEPACRGFAMSIFLMGPNLGPTLGPVLGGVITGQASWRWTFGVLAIAVGVAWLIIVFAFPETLRCRVGNGSLYANIGIILLPPRLVSPLAPESERGPPPPKPSARTFWRLFCYPPISISALYTAFLFANYFSVAVSLPAILTQQYQWSVTAVGGGYLALGVSIVTGSLLAGRFSDWRRARMVKKSADGHVAAEFRLVDQMWGAMVCSAGSIMYGWMVQNTIHPAAVLAATSLVGLGMSSVLVVTFAFLTECAPQASAGAMALESMFRNPAAAISAVVAPPLIAKMGIGWYFTGFALLDLVTFGSGALVYGPRWRAKSPLTPPQKSGSSSPKEDEKATEV</sequence>
<feature type="transmembrane region" description="Helical" evidence="6">
    <location>
        <begin position="87"/>
        <end position="107"/>
    </location>
</feature>
<feature type="transmembrane region" description="Helical" evidence="6">
    <location>
        <begin position="52"/>
        <end position="75"/>
    </location>
</feature>
<evidence type="ECO:0000259" key="7">
    <source>
        <dbReference type="PROSITE" id="PS50850"/>
    </source>
</evidence>
<organism evidence="8 9">
    <name type="scientific">Chaetomium fimeti</name>
    <dbReference type="NCBI Taxonomy" id="1854472"/>
    <lineage>
        <taxon>Eukaryota</taxon>
        <taxon>Fungi</taxon>
        <taxon>Dikarya</taxon>
        <taxon>Ascomycota</taxon>
        <taxon>Pezizomycotina</taxon>
        <taxon>Sordariomycetes</taxon>
        <taxon>Sordariomycetidae</taxon>
        <taxon>Sordariales</taxon>
        <taxon>Chaetomiaceae</taxon>
        <taxon>Chaetomium</taxon>
    </lineage>
</organism>
<protein>
    <submittedName>
        <fullName evidence="8">Major facilitator superfamily transporter</fullName>
    </submittedName>
</protein>
<dbReference type="InterPro" id="IPR036259">
    <property type="entry name" value="MFS_trans_sf"/>
</dbReference>
<dbReference type="PANTHER" id="PTHR23502:SF21">
    <property type="entry name" value="DITYROSINE TRANSPORTER 1"/>
    <property type="match status" value="1"/>
</dbReference>
<reference evidence="8" key="1">
    <citation type="journal article" date="2023" name="Mol. Phylogenet. Evol.">
        <title>Genome-scale phylogeny and comparative genomics of the fungal order Sordariales.</title>
        <authorList>
            <person name="Hensen N."/>
            <person name="Bonometti L."/>
            <person name="Westerberg I."/>
            <person name="Brannstrom I.O."/>
            <person name="Guillou S."/>
            <person name="Cros-Aarteil S."/>
            <person name="Calhoun S."/>
            <person name="Haridas S."/>
            <person name="Kuo A."/>
            <person name="Mondo S."/>
            <person name="Pangilinan J."/>
            <person name="Riley R."/>
            <person name="LaButti K."/>
            <person name="Andreopoulos B."/>
            <person name="Lipzen A."/>
            <person name="Chen C."/>
            <person name="Yan M."/>
            <person name="Daum C."/>
            <person name="Ng V."/>
            <person name="Clum A."/>
            <person name="Steindorff A."/>
            <person name="Ohm R.A."/>
            <person name="Martin F."/>
            <person name="Silar P."/>
            <person name="Natvig D.O."/>
            <person name="Lalanne C."/>
            <person name="Gautier V."/>
            <person name="Ament-Velasquez S.L."/>
            <person name="Kruys A."/>
            <person name="Hutchinson M.I."/>
            <person name="Powell A.J."/>
            <person name="Barry K."/>
            <person name="Miller A.N."/>
            <person name="Grigoriev I.V."/>
            <person name="Debuchy R."/>
            <person name="Gladieux P."/>
            <person name="Hiltunen Thoren M."/>
            <person name="Johannesson H."/>
        </authorList>
    </citation>
    <scope>NUCLEOTIDE SEQUENCE</scope>
    <source>
        <strain evidence="8">CBS 168.71</strain>
    </source>
</reference>
<gene>
    <name evidence="8" type="ORF">B0H64DRAFT_468500</name>
</gene>
<keyword evidence="2 6" id="KW-0812">Transmembrane</keyword>
<dbReference type="Gene3D" id="1.20.1250.20">
    <property type="entry name" value="MFS general substrate transporter like domains"/>
    <property type="match status" value="1"/>
</dbReference>
<keyword evidence="3 6" id="KW-1133">Transmembrane helix</keyword>
<proteinExistence type="predicted"/>
<feature type="transmembrane region" description="Helical" evidence="6">
    <location>
        <begin position="390"/>
        <end position="417"/>
    </location>
</feature>
<comment type="subcellular location">
    <subcellularLocation>
        <location evidence="1">Membrane</location>
        <topology evidence="1">Multi-pass membrane protein</topology>
    </subcellularLocation>
</comment>
<evidence type="ECO:0000256" key="2">
    <source>
        <dbReference type="ARBA" id="ARBA00022692"/>
    </source>
</evidence>
<evidence type="ECO:0000256" key="3">
    <source>
        <dbReference type="ARBA" id="ARBA00022989"/>
    </source>
</evidence>
<evidence type="ECO:0000313" key="8">
    <source>
        <dbReference type="EMBL" id="KAK3291775.1"/>
    </source>
</evidence>
<dbReference type="Proteomes" id="UP001278766">
    <property type="component" value="Unassembled WGS sequence"/>
</dbReference>
<feature type="transmembrane region" description="Helical" evidence="6">
    <location>
        <begin position="279"/>
        <end position="300"/>
    </location>
</feature>
<dbReference type="InterPro" id="IPR011701">
    <property type="entry name" value="MFS"/>
</dbReference>
<dbReference type="PANTHER" id="PTHR23502">
    <property type="entry name" value="MAJOR FACILITATOR SUPERFAMILY"/>
    <property type="match status" value="1"/>
</dbReference>
<comment type="caution">
    <text evidence="8">The sequence shown here is derived from an EMBL/GenBank/DDBJ whole genome shotgun (WGS) entry which is preliminary data.</text>
</comment>
<feature type="transmembrane region" description="Helical" evidence="6">
    <location>
        <begin position="206"/>
        <end position="228"/>
    </location>
</feature>
<evidence type="ECO:0000256" key="6">
    <source>
        <dbReference type="SAM" id="Phobius"/>
    </source>
</evidence>
<feature type="transmembrane region" description="Helical" evidence="6">
    <location>
        <begin position="119"/>
        <end position="139"/>
    </location>
</feature>
<accession>A0AAE0H897</accession>
<feature type="region of interest" description="Disordered" evidence="5">
    <location>
        <begin position="1"/>
        <end position="30"/>
    </location>
</feature>
<dbReference type="SUPFAM" id="SSF103473">
    <property type="entry name" value="MFS general substrate transporter"/>
    <property type="match status" value="1"/>
</dbReference>
<feature type="transmembrane region" description="Helical" evidence="6">
    <location>
        <begin position="179"/>
        <end position="200"/>
    </location>
</feature>
<dbReference type="PROSITE" id="PS50850">
    <property type="entry name" value="MFS"/>
    <property type="match status" value="1"/>
</dbReference>
<evidence type="ECO:0000256" key="5">
    <source>
        <dbReference type="SAM" id="MobiDB-lite"/>
    </source>
</evidence>
<evidence type="ECO:0000313" key="9">
    <source>
        <dbReference type="Proteomes" id="UP001278766"/>
    </source>
</evidence>
<dbReference type="Pfam" id="PF07690">
    <property type="entry name" value="MFS_1"/>
    <property type="match status" value="1"/>
</dbReference>
<keyword evidence="9" id="KW-1185">Reference proteome</keyword>
<dbReference type="RefSeq" id="XP_062655289.1">
    <property type="nucleotide sequence ID" value="XM_062807755.1"/>
</dbReference>
<evidence type="ECO:0000256" key="4">
    <source>
        <dbReference type="ARBA" id="ARBA00023136"/>
    </source>
</evidence>
<evidence type="ECO:0000256" key="1">
    <source>
        <dbReference type="ARBA" id="ARBA00004141"/>
    </source>
</evidence>
<keyword evidence="4 6" id="KW-0472">Membrane</keyword>
<feature type="compositionally biased region" description="Basic and acidic residues" evidence="5">
    <location>
        <begin position="499"/>
        <end position="508"/>
    </location>
</feature>